<protein>
    <recommendedName>
        <fullName evidence="3">Secreted protein</fullName>
    </recommendedName>
</protein>
<reference evidence="2" key="1">
    <citation type="journal article" date="2024" name="IScience">
        <title>Strigolactones Initiate the Formation of Haustorium-like Structures in Castilleja.</title>
        <authorList>
            <person name="Buerger M."/>
            <person name="Peterson D."/>
            <person name="Chory J."/>
        </authorList>
    </citation>
    <scope>NUCLEOTIDE SEQUENCE [LARGE SCALE GENOMIC DNA]</scope>
</reference>
<comment type="caution">
    <text evidence="1">The sequence shown here is derived from an EMBL/GenBank/DDBJ whole genome shotgun (WGS) entry which is preliminary data.</text>
</comment>
<sequence length="75" mass="8463">MASLILLLCGLFRRENQDHLVSPFLCPSAVVSPPSTATRRAADKTSTFFLTERVIDAKDQFEEELPRICVDLVWP</sequence>
<evidence type="ECO:0008006" key="3">
    <source>
        <dbReference type="Google" id="ProtNLM"/>
    </source>
</evidence>
<gene>
    <name evidence="1" type="ORF">CASFOL_039527</name>
</gene>
<name>A0ABD3BIV0_9LAMI</name>
<accession>A0ABD3BIV0</accession>
<dbReference type="Proteomes" id="UP001632038">
    <property type="component" value="Unassembled WGS sequence"/>
</dbReference>
<dbReference type="EMBL" id="JAVIJP010000087">
    <property type="protein sequence ID" value="KAL3617133.1"/>
    <property type="molecule type" value="Genomic_DNA"/>
</dbReference>
<proteinExistence type="predicted"/>
<evidence type="ECO:0000313" key="1">
    <source>
        <dbReference type="EMBL" id="KAL3617133.1"/>
    </source>
</evidence>
<evidence type="ECO:0000313" key="2">
    <source>
        <dbReference type="Proteomes" id="UP001632038"/>
    </source>
</evidence>
<organism evidence="1 2">
    <name type="scientific">Castilleja foliolosa</name>
    <dbReference type="NCBI Taxonomy" id="1961234"/>
    <lineage>
        <taxon>Eukaryota</taxon>
        <taxon>Viridiplantae</taxon>
        <taxon>Streptophyta</taxon>
        <taxon>Embryophyta</taxon>
        <taxon>Tracheophyta</taxon>
        <taxon>Spermatophyta</taxon>
        <taxon>Magnoliopsida</taxon>
        <taxon>eudicotyledons</taxon>
        <taxon>Gunneridae</taxon>
        <taxon>Pentapetalae</taxon>
        <taxon>asterids</taxon>
        <taxon>lamiids</taxon>
        <taxon>Lamiales</taxon>
        <taxon>Orobanchaceae</taxon>
        <taxon>Pedicularideae</taxon>
        <taxon>Castillejinae</taxon>
        <taxon>Castilleja</taxon>
    </lineage>
</organism>
<keyword evidence="2" id="KW-1185">Reference proteome</keyword>
<dbReference type="AlphaFoldDB" id="A0ABD3BIV0"/>